<dbReference type="AlphaFoldDB" id="A0AAD7SGU0"/>
<dbReference type="Proteomes" id="UP001221898">
    <property type="component" value="Unassembled WGS sequence"/>
</dbReference>
<organism evidence="1 2">
    <name type="scientific">Aldrovandia affinis</name>
    <dbReference type="NCBI Taxonomy" id="143900"/>
    <lineage>
        <taxon>Eukaryota</taxon>
        <taxon>Metazoa</taxon>
        <taxon>Chordata</taxon>
        <taxon>Craniata</taxon>
        <taxon>Vertebrata</taxon>
        <taxon>Euteleostomi</taxon>
        <taxon>Actinopterygii</taxon>
        <taxon>Neopterygii</taxon>
        <taxon>Teleostei</taxon>
        <taxon>Notacanthiformes</taxon>
        <taxon>Halosauridae</taxon>
        <taxon>Aldrovandia</taxon>
    </lineage>
</organism>
<keyword evidence="2" id="KW-1185">Reference proteome</keyword>
<comment type="caution">
    <text evidence="1">The sequence shown here is derived from an EMBL/GenBank/DDBJ whole genome shotgun (WGS) entry which is preliminary data.</text>
</comment>
<sequence length="114" mass="12726">MWDVTKHLPLPADSPKLHCVSPPATALLMSDLWPPCRPWFLRMRGVRDSDTDGCDGLAERWVRKTQGGSCCTWLPEDELRHGLGIAGVVLCHALVKALIRFHQTKDLEVASALR</sequence>
<protein>
    <submittedName>
        <fullName evidence="1">Uncharacterized protein</fullName>
    </submittedName>
</protein>
<name>A0AAD7SGU0_9TELE</name>
<reference evidence="1" key="1">
    <citation type="journal article" date="2023" name="Science">
        <title>Genome structures resolve the early diversification of teleost fishes.</title>
        <authorList>
            <person name="Parey E."/>
            <person name="Louis A."/>
            <person name="Montfort J."/>
            <person name="Bouchez O."/>
            <person name="Roques C."/>
            <person name="Iampietro C."/>
            <person name="Lluch J."/>
            <person name="Castinel A."/>
            <person name="Donnadieu C."/>
            <person name="Desvignes T."/>
            <person name="Floi Bucao C."/>
            <person name="Jouanno E."/>
            <person name="Wen M."/>
            <person name="Mejri S."/>
            <person name="Dirks R."/>
            <person name="Jansen H."/>
            <person name="Henkel C."/>
            <person name="Chen W.J."/>
            <person name="Zahm M."/>
            <person name="Cabau C."/>
            <person name="Klopp C."/>
            <person name="Thompson A.W."/>
            <person name="Robinson-Rechavi M."/>
            <person name="Braasch I."/>
            <person name="Lecointre G."/>
            <person name="Bobe J."/>
            <person name="Postlethwait J.H."/>
            <person name="Berthelot C."/>
            <person name="Roest Crollius H."/>
            <person name="Guiguen Y."/>
        </authorList>
    </citation>
    <scope>NUCLEOTIDE SEQUENCE</scope>
    <source>
        <strain evidence="1">NC1722</strain>
    </source>
</reference>
<accession>A0AAD7SGU0</accession>
<gene>
    <name evidence="1" type="ORF">AAFF_G00373280</name>
</gene>
<dbReference type="EMBL" id="JAINUG010000066">
    <property type="protein sequence ID" value="KAJ8402093.1"/>
    <property type="molecule type" value="Genomic_DNA"/>
</dbReference>
<evidence type="ECO:0000313" key="1">
    <source>
        <dbReference type="EMBL" id="KAJ8402093.1"/>
    </source>
</evidence>
<evidence type="ECO:0000313" key="2">
    <source>
        <dbReference type="Proteomes" id="UP001221898"/>
    </source>
</evidence>
<proteinExistence type="predicted"/>